<accession>A0A849A8B5</accession>
<keyword evidence="5 8" id="KW-1133">Transmembrane helix</keyword>
<dbReference type="Pfam" id="PF01127">
    <property type="entry name" value="Sdh_cyt"/>
    <property type="match status" value="1"/>
</dbReference>
<comment type="caution">
    <text evidence="9">The sequence shown here is derived from an EMBL/GenBank/DDBJ whole genome shotgun (WGS) entry which is preliminary data.</text>
</comment>
<proteinExistence type="predicted"/>
<keyword evidence="2" id="KW-0349">Heme</keyword>
<protein>
    <submittedName>
        <fullName evidence="9">Succinate dehydrogenase cytochrome b subunit</fullName>
    </submittedName>
</protein>
<evidence type="ECO:0000256" key="2">
    <source>
        <dbReference type="ARBA" id="ARBA00022617"/>
    </source>
</evidence>
<evidence type="ECO:0000256" key="4">
    <source>
        <dbReference type="ARBA" id="ARBA00022723"/>
    </source>
</evidence>
<evidence type="ECO:0000256" key="5">
    <source>
        <dbReference type="ARBA" id="ARBA00022989"/>
    </source>
</evidence>
<dbReference type="Gene3D" id="1.20.1300.10">
    <property type="entry name" value="Fumarate reductase/succinate dehydrogenase, transmembrane subunit"/>
    <property type="match status" value="1"/>
</dbReference>
<dbReference type="InterPro" id="IPR034804">
    <property type="entry name" value="SQR/QFR_C/D"/>
</dbReference>
<keyword evidence="4" id="KW-0479">Metal-binding</keyword>
<dbReference type="Proteomes" id="UP000562984">
    <property type="component" value="Unassembled WGS sequence"/>
</dbReference>
<sequence length="209" mass="23182">MAVTGAIFVGYVALHMYGNLMAFGGQQTFDTYAHHLRTFGQPMLPYSGLLWVVRLVLVLSLVGHVYAAFKLWSRADSARSTKYAVKKATKATFSSKWMRWGGVALLVFVIWHILQFTTRTVTPGGDSDSPYLRLVNGFSVWWVFLIYVVALFALAMHLRHGIWSACQTLGWTSSVLSARIVNAIAIAIAVIIPLGFVLPPFFILIGVLN</sequence>
<feature type="transmembrane region" description="Helical" evidence="8">
    <location>
        <begin position="97"/>
        <end position="118"/>
    </location>
</feature>
<dbReference type="EMBL" id="JABEND010000004">
    <property type="protein sequence ID" value="NNG35856.1"/>
    <property type="molecule type" value="Genomic_DNA"/>
</dbReference>
<dbReference type="GO" id="GO:0016020">
    <property type="term" value="C:membrane"/>
    <property type="evidence" value="ECO:0007669"/>
    <property type="project" value="UniProtKB-SubCell"/>
</dbReference>
<evidence type="ECO:0000313" key="10">
    <source>
        <dbReference type="Proteomes" id="UP000562984"/>
    </source>
</evidence>
<feature type="transmembrane region" description="Helical" evidence="8">
    <location>
        <begin position="48"/>
        <end position="69"/>
    </location>
</feature>
<evidence type="ECO:0000256" key="8">
    <source>
        <dbReference type="SAM" id="Phobius"/>
    </source>
</evidence>
<dbReference type="AlphaFoldDB" id="A0A849A8B5"/>
<gene>
    <name evidence="9" type="ORF">HKD39_09065</name>
</gene>
<evidence type="ECO:0000313" key="9">
    <source>
        <dbReference type="EMBL" id="NNG35856.1"/>
    </source>
</evidence>
<evidence type="ECO:0000256" key="6">
    <source>
        <dbReference type="ARBA" id="ARBA00023004"/>
    </source>
</evidence>
<name>A0A849A8B5_9ACTN</name>
<evidence type="ECO:0000256" key="1">
    <source>
        <dbReference type="ARBA" id="ARBA00004370"/>
    </source>
</evidence>
<evidence type="ECO:0000256" key="3">
    <source>
        <dbReference type="ARBA" id="ARBA00022692"/>
    </source>
</evidence>
<dbReference type="InterPro" id="IPR011138">
    <property type="entry name" value="Cytochrome_b-558"/>
</dbReference>
<keyword evidence="7 8" id="KW-0472">Membrane</keyword>
<feature type="transmembrane region" description="Helical" evidence="8">
    <location>
        <begin position="138"/>
        <end position="159"/>
    </location>
</feature>
<comment type="subcellular location">
    <subcellularLocation>
        <location evidence="1">Membrane</location>
    </subcellularLocation>
</comment>
<dbReference type="CDD" id="cd03498">
    <property type="entry name" value="SQR_TypeB_2_TM"/>
    <property type="match status" value="1"/>
</dbReference>
<feature type="transmembrane region" description="Helical" evidence="8">
    <location>
        <begin position="180"/>
        <end position="208"/>
    </location>
</feature>
<dbReference type="NCBIfam" id="TIGR02046">
    <property type="entry name" value="sdhC_b558_fam"/>
    <property type="match status" value="1"/>
</dbReference>
<keyword evidence="3 8" id="KW-0812">Transmembrane</keyword>
<evidence type="ECO:0000256" key="7">
    <source>
        <dbReference type="ARBA" id="ARBA00023136"/>
    </source>
</evidence>
<keyword evidence="10" id="KW-1185">Reference proteome</keyword>
<keyword evidence="6" id="KW-0408">Iron</keyword>
<dbReference type="GO" id="GO:0046872">
    <property type="term" value="F:metal ion binding"/>
    <property type="evidence" value="ECO:0007669"/>
    <property type="project" value="UniProtKB-KW"/>
</dbReference>
<reference evidence="9 10" key="1">
    <citation type="submission" date="2020-05" db="EMBL/GenBank/DDBJ databases">
        <title>Nakamurella sp. DB0629 isolated from air conditioner.</title>
        <authorList>
            <person name="Kim D.H."/>
            <person name="Kim D.-U."/>
        </authorList>
    </citation>
    <scope>NUCLEOTIDE SEQUENCE [LARGE SCALE GENOMIC DNA]</scope>
    <source>
        <strain evidence="9 10">DB0629</strain>
    </source>
</reference>
<dbReference type="SUPFAM" id="SSF81343">
    <property type="entry name" value="Fumarate reductase respiratory complex transmembrane subunits"/>
    <property type="match status" value="1"/>
</dbReference>
<dbReference type="InterPro" id="IPR000701">
    <property type="entry name" value="SuccDH_FuR_B_TM-su"/>
</dbReference>
<organism evidence="9 10">
    <name type="scientific">Nakamurella aerolata</name>
    <dbReference type="NCBI Taxonomy" id="1656892"/>
    <lineage>
        <taxon>Bacteria</taxon>
        <taxon>Bacillati</taxon>
        <taxon>Actinomycetota</taxon>
        <taxon>Actinomycetes</taxon>
        <taxon>Nakamurellales</taxon>
        <taxon>Nakamurellaceae</taxon>
        <taxon>Nakamurella</taxon>
    </lineage>
</organism>